<dbReference type="Proteomes" id="UP001196097">
    <property type="component" value="Chromosome"/>
</dbReference>
<accession>A0ACD5IFG0</accession>
<gene>
    <name evidence="1" type="ORF">HF292_011525</name>
</gene>
<protein>
    <submittedName>
        <fullName evidence="1">Uncharacterized protein</fullName>
    </submittedName>
</protein>
<keyword evidence="2" id="KW-1185">Reference proteome</keyword>
<name>A0ACD5IFG0_9PROT</name>
<evidence type="ECO:0000313" key="1">
    <source>
        <dbReference type="EMBL" id="XRP72422.1"/>
    </source>
</evidence>
<reference evidence="1 2" key="1">
    <citation type="journal article" date="2021" name="ISME J.">
        <title>Genomic evolution of the class Acidithiobacillia: deep-branching Proteobacteria living in extreme acidic conditions.</title>
        <authorList>
            <person name="Moya-Beltran A."/>
            <person name="Beard S."/>
            <person name="Rojas-Villalobos C."/>
            <person name="Issotta F."/>
            <person name="Gallardo Y."/>
            <person name="Ulloa R."/>
            <person name="Giaveno A."/>
            <person name="Degli Esposti M."/>
            <person name="Johnson D.B."/>
            <person name="Quatrini R."/>
        </authorList>
    </citation>
    <scope>NUCLEOTIDE SEQUENCE [LARGE SCALE GENOMIC DNA]</scope>
    <source>
        <strain evidence="1 2">CF3</strain>
    </source>
</reference>
<proteinExistence type="predicted"/>
<sequence length="51" mass="5805">MCSSTLYHQLLAEMPLNALRRVRGLSRKALADMLHAQQPSIAKMEGRTDMY</sequence>
<evidence type="ECO:0000313" key="2">
    <source>
        <dbReference type="Proteomes" id="UP001196097"/>
    </source>
</evidence>
<dbReference type="EMBL" id="CP130946">
    <property type="protein sequence ID" value="XRP72422.1"/>
    <property type="molecule type" value="Genomic_DNA"/>
</dbReference>
<organism evidence="1 2">
    <name type="scientific">Acidithiobacillus ferruginosus</name>
    <dbReference type="NCBI Taxonomy" id="3063951"/>
    <lineage>
        <taxon>Bacteria</taxon>
        <taxon>Pseudomonadati</taxon>
        <taxon>Pseudomonadota</taxon>
        <taxon>Acidithiobacillia</taxon>
        <taxon>Acidithiobacillales</taxon>
        <taxon>Acidithiobacillaceae</taxon>
        <taxon>Acidithiobacillus</taxon>
    </lineage>
</organism>